<evidence type="ECO:0000313" key="2">
    <source>
        <dbReference type="EMBL" id="GAA0162356.1"/>
    </source>
</evidence>
<feature type="compositionally biased region" description="Polar residues" evidence="1">
    <location>
        <begin position="50"/>
        <end position="82"/>
    </location>
</feature>
<comment type="caution">
    <text evidence="2">The sequence shown here is derived from an EMBL/GenBank/DDBJ whole genome shotgun (WGS) entry which is preliminary data.</text>
</comment>
<dbReference type="AlphaFoldDB" id="A0AAV3QGN5"/>
<evidence type="ECO:0000256" key="1">
    <source>
        <dbReference type="SAM" id="MobiDB-lite"/>
    </source>
</evidence>
<dbReference type="Proteomes" id="UP001454036">
    <property type="component" value="Unassembled WGS sequence"/>
</dbReference>
<feature type="compositionally biased region" description="Polar residues" evidence="1">
    <location>
        <begin position="27"/>
        <end position="43"/>
    </location>
</feature>
<sequence>MAGDEAALRPPSLEGGRALPSELGDPFNSQATSISYPNPTTQAEAPPCMASTSAIAQAPVHNSPQTTTRIPPPHTTSAQALNNPPPKTHAHLSPQTLVPAKNAAIPSAQGLVHEKPTPVLAVHATAQATTFAPIPAHAPAPSTKTLTPALIPAQSSAHVLAPAPTSEHLPALALRTAAQAPAPVLPQADHAFTPAAHVSALVLTQAAHIAHAPAP</sequence>
<dbReference type="EMBL" id="BAABME010004432">
    <property type="protein sequence ID" value="GAA0162356.1"/>
    <property type="molecule type" value="Genomic_DNA"/>
</dbReference>
<accession>A0AAV3QGN5</accession>
<evidence type="ECO:0000313" key="3">
    <source>
        <dbReference type="Proteomes" id="UP001454036"/>
    </source>
</evidence>
<feature type="region of interest" description="Disordered" evidence="1">
    <location>
        <begin position="1"/>
        <end position="93"/>
    </location>
</feature>
<name>A0AAV3QGN5_LITER</name>
<gene>
    <name evidence="2" type="ORF">LIER_18464</name>
</gene>
<protein>
    <submittedName>
        <fullName evidence="2">Uncharacterized protein</fullName>
    </submittedName>
</protein>
<proteinExistence type="predicted"/>
<reference evidence="2 3" key="1">
    <citation type="submission" date="2024-01" db="EMBL/GenBank/DDBJ databases">
        <title>The complete chloroplast genome sequence of Lithospermum erythrorhizon: insights into the phylogenetic relationship among Boraginaceae species and the maternal lineages of purple gromwells.</title>
        <authorList>
            <person name="Okada T."/>
            <person name="Watanabe K."/>
        </authorList>
    </citation>
    <scope>NUCLEOTIDE SEQUENCE [LARGE SCALE GENOMIC DNA]</scope>
</reference>
<organism evidence="2 3">
    <name type="scientific">Lithospermum erythrorhizon</name>
    <name type="common">Purple gromwell</name>
    <name type="synonym">Lithospermum officinale var. erythrorhizon</name>
    <dbReference type="NCBI Taxonomy" id="34254"/>
    <lineage>
        <taxon>Eukaryota</taxon>
        <taxon>Viridiplantae</taxon>
        <taxon>Streptophyta</taxon>
        <taxon>Embryophyta</taxon>
        <taxon>Tracheophyta</taxon>
        <taxon>Spermatophyta</taxon>
        <taxon>Magnoliopsida</taxon>
        <taxon>eudicotyledons</taxon>
        <taxon>Gunneridae</taxon>
        <taxon>Pentapetalae</taxon>
        <taxon>asterids</taxon>
        <taxon>lamiids</taxon>
        <taxon>Boraginales</taxon>
        <taxon>Boraginaceae</taxon>
        <taxon>Boraginoideae</taxon>
        <taxon>Lithospermeae</taxon>
        <taxon>Lithospermum</taxon>
    </lineage>
</organism>
<keyword evidence="3" id="KW-1185">Reference proteome</keyword>